<evidence type="ECO:0000256" key="6">
    <source>
        <dbReference type="ARBA" id="ARBA00022989"/>
    </source>
</evidence>
<comment type="caution">
    <text evidence="10">The sequence shown here is derived from an EMBL/GenBank/DDBJ whole genome shotgun (WGS) entry which is preliminary data.</text>
</comment>
<name>A0A401ZJW1_9CHLR</name>
<dbReference type="InterPro" id="IPR050297">
    <property type="entry name" value="LipidA_mod_glycosyltrf_83"/>
</dbReference>
<dbReference type="GO" id="GO:0005886">
    <property type="term" value="C:plasma membrane"/>
    <property type="evidence" value="ECO:0007669"/>
    <property type="project" value="UniProtKB-SubCell"/>
</dbReference>
<dbReference type="InterPro" id="IPR038731">
    <property type="entry name" value="RgtA/B/C-like"/>
</dbReference>
<accession>A0A401ZJW1</accession>
<keyword evidence="7 8" id="KW-0472">Membrane</keyword>
<evidence type="ECO:0000256" key="4">
    <source>
        <dbReference type="ARBA" id="ARBA00022679"/>
    </source>
</evidence>
<evidence type="ECO:0000256" key="5">
    <source>
        <dbReference type="ARBA" id="ARBA00022692"/>
    </source>
</evidence>
<evidence type="ECO:0000256" key="3">
    <source>
        <dbReference type="ARBA" id="ARBA00022676"/>
    </source>
</evidence>
<keyword evidence="3" id="KW-0328">Glycosyltransferase</keyword>
<dbReference type="PANTHER" id="PTHR33908">
    <property type="entry name" value="MANNOSYLTRANSFERASE YKCB-RELATED"/>
    <property type="match status" value="1"/>
</dbReference>
<dbReference type="GO" id="GO:0016763">
    <property type="term" value="F:pentosyltransferase activity"/>
    <property type="evidence" value="ECO:0007669"/>
    <property type="project" value="TreeGrafter"/>
</dbReference>
<feature type="transmembrane region" description="Helical" evidence="8">
    <location>
        <begin position="216"/>
        <end position="236"/>
    </location>
</feature>
<feature type="transmembrane region" description="Helical" evidence="8">
    <location>
        <begin position="394"/>
        <end position="415"/>
    </location>
</feature>
<proteinExistence type="predicted"/>
<keyword evidence="11" id="KW-1185">Reference proteome</keyword>
<evidence type="ECO:0000256" key="2">
    <source>
        <dbReference type="ARBA" id="ARBA00022475"/>
    </source>
</evidence>
<feature type="transmembrane region" description="Helical" evidence="8">
    <location>
        <begin position="70"/>
        <end position="88"/>
    </location>
</feature>
<evidence type="ECO:0000256" key="7">
    <source>
        <dbReference type="ARBA" id="ARBA00023136"/>
    </source>
</evidence>
<dbReference type="PANTHER" id="PTHR33908:SF11">
    <property type="entry name" value="MEMBRANE PROTEIN"/>
    <property type="match status" value="1"/>
</dbReference>
<comment type="subcellular location">
    <subcellularLocation>
        <location evidence="1">Cell membrane</location>
        <topology evidence="1">Multi-pass membrane protein</topology>
    </subcellularLocation>
</comment>
<evidence type="ECO:0000313" key="10">
    <source>
        <dbReference type="EMBL" id="GCE07141.1"/>
    </source>
</evidence>
<dbReference type="Proteomes" id="UP000287224">
    <property type="component" value="Unassembled WGS sequence"/>
</dbReference>
<dbReference type="AlphaFoldDB" id="A0A401ZJW1"/>
<organism evidence="10 11">
    <name type="scientific">Dictyobacter aurantiacus</name>
    <dbReference type="NCBI Taxonomy" id="1936993"/>
    <lineage>
        <taxon>Bacteria</taxon>
        <taxon>Bacillati</taxon>
        <taxon>Chloroflexota</taxon>
        <taxon>Ktedonobacteria</taxon>
        <taxon>Ktedonobacterales</taxon>
        <taxon>Dictyobacteraceae</taxon>
        <taxon>Dictyobacter</taxon>
    </lineage>
</organism>
<keyword evidence="4" id="KW-0808">Transferase</keyword>
<feature type="transmembrane region" description="Helical" evidence="8">
    <location>
        <begin position="95"/>
        <end position="112"/>
    </location>
</feature>
<feature type="transmembrane region" description="Helical" evidence="8">
    <location>
        <begin position="427"/>
        <end position="444"/>
    </location>
</feature>
<feature type="transmembrane region" description="Helical" evidence="8">
    <location>
        <begin position="12"/>
        <end position="35"/>
    </location>
</feature>
<reference evidence="11" key="1">
    <citation type="submission" date="2018-12" db="EMBL/GenBank/DDBJ databases">
        <title>Tengunoibacter tsumagoiensis gen. nov., sp. nov., Dictyobacter kobayashii sp. nov., D. alpinus sp. nov., and D. joshuensis sp. nov. and description of Dictyobacteraceae fam. nov. within the order Ktedonobacterales isolated from Tengu-no-mugimeshi.</title>
        <authorList>
            <person name="Wang C.M."/>
            <person name="Zheng Y."/>
            <person name="Sakai Y."/>
            <person name="Toyoda A."/>
            <person name="Minakuchi Y."/>
            <person name="Abe K."/>
            <person name="Yokota A."/>
            <person name="Yabe S."/>
        </authorList>
    </citation>
    <scope>NUCLEOTIDE SEQUENCE [LARGE SCALE GENOMIC DNA]</scope>
    <source>
        <strain evidence="11">S-27</strain>
    </source>
</reference>
<dbReference type="EMBL" id="BIFQ01000001">
    <property type="protein sequence ID" value="GCE07141.1"/>
    <property type="molecule type" value="Genomic_DNA"/>
</dbReference>
<keyword evidence="5 8" id="KW-0812">Transmembrane</keyword>
<dbReference type="Pfam" id="PF13231">
    <property type="entry name" value="PMT_2"/>
    <property type="match status" value="1"/>
</dbReference>
<sequence>MEGGWWWSRARTATWIGGGIVLLVAALTVGLYYFYHPYVELTADTPGYLEFARQLRETGNPINVFRLPTYPLFILLVTAVAGPANLLAVSIVQGILYILAVLELYLLTYLIFQRTWLALVMGLLLASNVILISYSKTLMTEGLSLWLLLTISLLVVRILLRGEWRLLKWLTLCLGLLFFTRPEWAAFPVLLYAYLLWMRCGRERLRLLLPRLARPLVVLYVLLGGYVLGNLLINHYPGLTYVENMNLIGKVMQYQMQNEAPPQYESLRRVIDDNVRHAHLTPYQLVARHPELGRDNGRQMGEFARAIILRHPLEFGLKTVPMLFASLNSYYPVSTLPAPPGGVQHGWSAQVVNALLAFHRLLYACNILFPWCALLWLILLRWPRTRRLPLVQAMGLPSLTVLFAWTLTTLGGYFLSDLMRVHTVFDPLIILIVWGTILAAPTLLSSRRSF</sequence>
<evidence type="ECO:0000256" key="8">
    <source>
        <dbReference type="SAM" id="Phobius"/>
    </source>
</evidence>
<evidence type="ECO:0000313" key="11">
    <source>
        <dbReference type="Proteomes" id="UP000287224"/>
    </source>
</evidence>
<feature type="transmembrane region" description="Helical" evidence="8">
    <location>
        <begin position="142"/>
        <end position="160"/>
    </location>
</feature>
<keyword evidence="2" id="KW-1003">Cell membrane</keyword>
<evidence type="ECO:0000256" key="1">
    <source>
        <dbReference type="ARBA" id="ARBA00004651"/>
    </source>
</evidence>
<feature type="transmembrane region" description="Helical" evidence="8">
    <location>
        <begin position="361"/>
        <end position="382"/>
    </location>
</feature>
<protein>
    <recommendedName>
        <fullName evidence="9">Glycosyltransferase RgtA/B/C/D-like domain-containing protein</fullName>
    </recommendedName>
</protein>
<feature type="domain" description="Glycosyltransferase RgtA/B/C/D-like" evidence="9">
    <location>
        <begin position="68"/>
        <end position="221"/>
    </location>
</feature>
<gene>
    <name evidence="10" type="ORF">KDAU_44700</name>
</gene>
<keyword evidence="6 8" id="KW-1133">Transmembrane helix</keyword>
<feature type="transmembrane region" description="Helical" evidence="8">
    <location>
        <begin position="118"/>
        <end position="135"/>
    </location>
</feature>
<feature type="transmembrane region" description="Helical" evidence="8">
    <location>
        <begin position="166"/>
        <end position="195"/>
    </location>
</feature>
<dbReference type="GO" id="GO:0009103">
    <property type="term" value="P:lipopolysaccharide biosynthetic process"/>
    <property type="evidence" value="ECO:0007669"/>
    <property type="project" value="UniProtKB-ARBA"/>
</dbReference>
<evidence type="ECO:0000259" key="9">
    <source>
        <dbReference type="Pfam" id="PF13231"/>
    </source>
</evidence>